<feature type="compositionally biased region" description="Basic and acidic residues" evidence="1">
    <location>
        <begin position="79"/>
        <end position="96"/>
    </location>
</feature>
<evidence type="ECO:0000313" key="2">
    <source>
        <dbReference type="EMBL" id="ASO21692.1"/>
    </source>
</evidence>
<organism evidence="2 3">
    <name type="scientific">Actinoalloteichus hoggarensis</name>
    <dbReference type="NCBI Taxonomy" id="1470176"/>
    <lineage>
        <taxon>Bacteria</taxon>
        <taxon>Bacillati</taxon>
        <taxon>Actinomycetota</taxon>
        <taxon>Actinomycetes</taxon>
        <taxon>Pseudonocardiales</taxon>
        <taxon>Pseudonocardiaceae</taxon>
        <taxon>Actinoalloteichus</taxon>
    </lineage>
</organism>
<feature type="compositionally biased region" description="Low complexity" evidence="1">
    <location>
        <begin position="31"/>
        <end position="54"/>
    </location>
</feature>
<dbReference type="EMBL" id="CP022521">
    <property type="protein sequence ID" value="ASO21692.1"/>
    <property type="molecule type" value="Genomic_DNA"/>
</dbReference>
<feature type="region of interest" description="Disordered" evidence="1">
    <location>
        <begin position="1"/>
        <end position="98"/>
    </location>
</feature>
<feature type="region of interest" description="Disordered" evidence="1">
    <location>
        <begin position="119"/>
        <end position="170"/>
    </location>
</feature>
<keyword evidence="3" id="KW-1185">Reference proteome</keyword>
<name>A0A221W6X8_9PSEU</name>
<feature type="compositionally biased region" description="Basic residues" evidence="1">
    <location>
        <begin position="140"/>
        <end position="159"/>
    </location>
</feature>
<feature type="compositionally biased region" description="Basic residues" evidence="1">
    <location>
        <begin position="121"/>
        <end position="130"/>
    </location>
</feature>
<accession>A0A221W6X8</accession>
<protein>
    <submittedName>
        <fullName evidence="2">Uncharacterized protein</fullName>
    </submittedName>
</protein>
<gene>
    <name evidence="2" type="ORF">AHOG_20375</name>
</gene>
<sequence length="179" mass="18726">MRDDVVIGAGVSPTEGHRGSGRPDSFGPLVPTRGGRPGRAAARPAPSTRPAGRRIVPDADPAGSPLAHADDACPGGPGVRRETPHAVADGHHETDRVVGGLTRCGDGTFQRVIEDRDVRRGRSRGRRRSRTGCGSLLAGGRHRGHPHGRRGATRRHSRGRGASGLDHGACTVHTVERVG</sequence>
<proteinExistence type="predicted"/>
<evidence type="ECO:0000313" key="3">
    <source>
        <dbReference type="Proteomes" id="UP000204221"/>
    </source>
</evidence>
<evidence type="ECO:0000256" key="1">
    <source>
        <dbReference type="SAM" id="MobiDB-lite"/>
    </source>
</evidence>
<dbReference type="Proteomes" id="UP000204221">
    <property type="component" value="Chromosome"/>
</dbReference>
<reference evidence="2 3" key="1">
    <citation type="submission" date="2017-07" db="EMBL/GenBank/DDBJ databases">
        <title>Complete genome sequence of Actinoalloteichus hoggarensis DSM 45943, type strain of Actinoalloteichus hoggarensis.</title>
        <authorList>
            <person name="Ruckert C."/>
            <person name="Nouioui I."/>
            <person name="Willmese J."/>
            <person name="van Wezel G."/>
            <person name="Klenk H.-P."/>
            <person name="Kalinowski J."/>
            <person name="Zotchev S.B."/>
        </authorList>
    </citation>
    <scope>NUCLEOTIDE SEQUENCE [LARGE SCALE GENOMIC DNA]</scope>
    <source>
        <strain evidence="2 3">DSM 45943</strain>
    </source>
</reference>
<dbReference type="AlphaFoldDB" id="A0A221W6X8"/>
<dbReference type="KEGG" id="ahg:AHOG_20375"/>